<dbReference type="Pfam" id="PF05239">
    <property type="entry name" value="PRC"/>
    <property type="match status" value="1"/>
</dbReference>
<dbReference type="AlphaFoldDB" id="A0A6L6JCL3"/>
<dbReference type="Proteomes" id="UP000478183">
    <property type="component" value="Unassembled WGS sequence"/>
</dbReference>
<organism evidence="2 3">
    <name type="scientific">Paracoccus aestuariivivens</name>
    <dbReference type="NCBI Taxonomy" id="1820333"/>
    <lineage>
        <taxon>Bacteria</taxon>
        <taxon>Pseudomonadati</taxon>
        <taxon>Pseudomonadota</taxon>
        <taxon>Alphaproteobacteria</taxon>
        <taxon>Rhodobacterales</taxon>
        <taxon>Paracoccaceae</taxon>
        <taxon>Paracoccus</taxon>
    </lineage>
</organism>
<sequence>MNNAVGTLVSSANVNGTAVYGRDGSHIGTIDHLMIDKLSGKVAYAVMGFGGFLGMGEEHMPVPWNALSYDTAMGGFVTDLTEDQVSGAPARSEGWDRDRDWETRTYDYYGIPPYWI</sequence>
<protein>
    <submittedName>
        <fullName evidence="2">PRC-barrel domain containing protein</fullName>
    </submittedName>
</protein>
<dbReference type="EMBL" id="WMIE01000023">
    <property type="protein sequence ID" value="MTH79933.1"/>
    <property type="molecule type" value="Genomic_DNA"/>
</dbReference>
<keyword evidence="3" id="KW-1185">Reference proteome</keyword>
<proteinExistence type="predicted"/>
<dbReference type="Gene3D" id="2.30.30.240">
    <property type="entry name" value="PRC-barrel domain"/>
    <property type="match status" value="1"/>
</dbReference>
<evidence type="ECO:0000313" key="2">
    <source>
        <dbReference type="EMBL" id="MTH79933.1"/>
    </source>
</evidence>
<accession>A0A6L6JCL3</accession>
<name>A0A6L6JCL3_9RHOB</name>
<comment type="caution">
    <text evidence="2">The sequence shown here is derived from an EMBL/GenBank/DDBJ whole genome shotgun (WGS) entry which is preliminary data.</text>
</comment>
<dbReference type="SUPFAM" id="SSF50346">
    <property type="entry name" value="PRC-barrel domain"/>
    <property type="match status" value="1"/>
</dbReference>
<evidence type="ECO:0000313" key="3">
    <source>
        <dbReference type="Proteomes" id="UP000478183"/>
    </source>
</evidence>
<feature type="domain" description="PRC-barrel" evidence="1">
    <location>
        <begin position="10"/>
        <end position="84"/>
    </location>
</feature>
<dbReference type="InterPro" id="IPR027275">
    <property type="entry name" value="PRC-brl_dom"/>
</dbReference>
<evidence type="ECO:0000259" key="1">
    <source>
        <dbReference type="Pfam" id="PF05239"/>
    </source>
</evidence>
<dbReference type="PANTHER" id="PTHR36505">
    <property type="entry name" value="BLR1072 PROTEIN"/>
    <property type="match status" value="1"/>
</dbReference>
<reference evidence="2 3" key="1">
    <citation type="submission" date="2019-11" db="EMBL/GenBank/DDBJ databases">
        <authorList>
            <person name="Dong K."/>
        </authorList>
    </citation>
    <scope>NUCLEOTIDE SEQUENCE [LARGE SCALE GENOMIC DNA]</scope>
    <source>
        <strain evidence="2 3">NBRC 111993</strain>
    </source>
</reference>
<dbReference type="RefSeq" id="WP_155097284.1">
    <property type="nucleotide sequence ID" value="NZ_WMIE01000023.1"/>
</dbReference>
<gene>
    <name evidence="2" type="ORF">GL286_19680</name>
</gene>
<dbReference type="OrthoDB" id="7274881at2"/>
<dbReference type="InterPro" id="IPR011033">
    <property type="entry name" value="PRC_barrel-like_sf"/>
</dbReference>
<dbReference type="PANTHER" id="PTHR36505:SF1">
    <property type="entry name" value="BLR1072 PROTEIN"/>
    <property type="match status" value="1"/>
</dbReference>